<comment type="subcellular location">
    <subcellularLocation>
        <location evidence="1">Cell membrane</location>
        <topology evidence="1">Single-pass membrane protein</topology>
    </subcellularLocation>
</comment>
<evidence type="ECO:0000256" key="11">
    <source>
        <dbReference type="SAM" id="Phobius"/>
    </source>
</evidence>
<dbReference type="SMART" id="SM01323">
    <property type="entry name" value="YajC"/>
    <property type="match status" value="1"/>
</dbReference>
<evidence type="ECO:0000313" key="12">
    <source>
        <dbReference type="EMBL" id="MBC2600748.1"/>
    </source>
</evidence>
<dbReference type="RefSeq" id="WP_185691486.1">
    <property type="nucleotide sequence ID" value="NZ_JACHVA010000033.1"/>
</dbReference>
<keyword evidence="5" id="KW-1003">Cell membrane</keyword>
<protein>
    <recommendedName>
        <fullName evidence="3">Sec translocon accessory complex subunit YajC</fullName>
    </recommendedName>
</protein>
<keyword evidence="13" id="KW-1185">Reference proteome</keyword>
<keyword evidence="10 11" id="KW-0472">Membrane</keyword>
<evidence type="ECO:0000256" key="9">
    <source>
        <dbReference type="ARBA" id="ARBA00023010"/>
    </source>
</evidence>
<comment type="caution">
    <text evidence="12">The sequence shown here is derived from an EMBL/GenBank/DDBJ whole genome shotgun (WGS) entry which is preliminary data.</text>
</comment>
<dbReference type="Pfam" id="PF02699">
    <property type="entry name" value="YajC"/>
    <property type="match status" value="1"/>
</dbReference>
<keyword evidence="4" id="KW-0813">Transport</keyword>
<comment type="similarity">
    <text evidence="2">Belongs to the YajC family.</text>
</comment>
<dbReference type="InterPro" id="IPR003849">
    <property type="entry name" value="Preprotein_translocase_YajC"/>
</dbReference>
<accession>A0A7X1AXE5</accession>
<reference evidence="12 13" key="1">
    <citation type="submission" date="2020-07" db="EMBL/GenBank/DDBJ databases">
        <authorList>
            <person name="Feng X."/>
        </authorList>
    </citation>
    <scope>NUCLEOTIDE SEQUENCE [LARGE SCALE GENOMIC DNA]</scope>
    <source>
        <strain evidence="12 13">JCM14086</strain>
    </source>
</reference>
<evidence type="ECO:0000256" key="10">
    <source>
        <dbReference type="ARBA" id="ARBA00023136"/>
    </source>
</evidence>
<keyword evidence="6 11" id="KW-0812">Transmembrane</keyword>
<organism evidence="12 13">
    <name type="scientific">Puniceicoccus vermicola</name>
    <dbReference type="NCBI Taxonomy" id="388746"/>
    <lineage>
        <taxon>Bacteria</taxon>
        <taxon>Pseudomonadati</taxon>
        <taxon>Verrucomicrobiota</taxon>
        <taxon>Opitutia</taxon>
        <taxon>Puniceicoccales</taxon>
        <taxon>Puniceicoccaceae</taxon>
        <taxon>Puniceicoccus</taxon>
    </lineage>
</organism>
<proteinExistence type="inferred from homology"/>
<gene>
    <name evidence="12" type="primary">yajC</name>
    <name evidence="12" type="ORF">H5P30_03015</name>
</gene>
<dbReference type="AlphaFoldDB" id="A0A7X1AXE5"/>
<evidence type="ECO:0000256" key="7">
    <source>
        <dbReference type="ARBA" id="ARBA00022927"/>
    </source>
</evidence>
<dbReference type="PRINTS" id="PR01853">
    <property type="entry name" value="YAJCTRNLCASE"/>
</dbReference>
<evidence type="ECO:0000313" key="13">
    <source>
        <dbReference type="Proteomes" id="UP000525652"/>
    </source>
</evidence>
<keyword evidence="7" id="KW-0653">Protein transport</keyword>
<evidence type="ECO:0000256" key="3">
    <source>
        <dbReference type="ARBA" id="ARBA00014962"/>
    </source>
</evidence>
<dbReference type="PANTHER" id="PTHR33909">
    <property type="entry name" value="SEC TRANSLOCON ACCESSORY COMPLEX SUBUNIT YAJC"/>
    <property type="match status" value="1"/>
</dbReference>
<evidence type="ECO:0000256" key="6">
    <source>
        <dbReference type="ARBA" id="ARBA00022692"/>
    </source>
</evidence>
<sequence length="104" mass="11209">MDLPIQLATQVAPGGGAGGLTPILFFILLFAGMWFLIIAPQRKRQKQQEAMIKALKTGDKILTSGGIFGEITNVKDDRLVVKVAEGVKVELGRSFVANKVEDPS</sequence>
<keyword evidence="9" id="KW-0811">Translocation</keyword>
<dbReference type="GO" id="GO:0005886">
    <property type="term" value="C:plasma membrane"/>
    <property type="evidence" value="ECO:0007669"/>
    <property type="project" value="UniProtKB-SubCell"/>
</dbReference>
<evidence type="ECO:0000256" key="1">
    <source>
        <dbReference type="ARBA" id="ARBA00004162"/>
    </source>
</evidence>
<dbReference type="EMBL" id="JACHVA010000033">
    <property type="protein sequence ID" value="MBC2600748.1"/>
    <property type="molecule type" value="Genomic_DNA"/>
</dbReference>
<evidence type="ECO:0000256" key="8">
    <source>
        <dbReference type="ARBA" id="ARBA00022989"/>
    </source>
</evidence>
<evidence type="ECO:0000256" key="5">
    <source>
        <dbReference type="ARBA" id="ARBA00022475"/>
    </source>
</evidence>
<dbReference type="Proteomes" id="UP000525652">
    <property type="component" value="Unassembled WGS sequence"/>
</dbReference>
<name>A0A7X1AXE5_9BACT</name>
<dbReference type="GO" id="GO:0015031">
    <property type="term" value="P:protein transport"/>
    <property type="evidence" value="ECO:0007669"/>
    <property type="project" value="UniProtKB-KW"/>
</dbReference>
<evidence type="ECO:0000256" key="2">
    <source>
        <dbReference type="ARBA" id="ARBA00006742"/>
    </source>
</evidence>
<dbReference type="PANTHER" id="PTHR33909:SF1">
    <property type="entry name" value="SEC TRANSLOCON ACCESSORY COMPLEX SUBUNIT YAJC"/>
    <property type="match status" value="1"/>
</dbReference>
<keyword evidence="8 11" id="KW-1133">Transmembrane helix</keyword>
<evidence type="ECO:0000256" key="4">
    <source>
        <dbReference type="ARBA" id="ARBA00022448"/>
    </source>
</evidence>
<feature type="transmembrane region" description="Helical" evidence="11">
    <location>
        <begin position="20"/>
        <end position="39"/>
    </location>
</feature>
<dbReference type="NCBIfam" id="TIGR00739">
    <property type="entry name" value="yajC"/>
    <property type="match status" value="1"/>
</dbReference>